<dbReference type="AlphaFoldDB" id="A0A1I4W7M5"/>
<accession>A0A1I4W7M5</accession>
<organism evidence="1 2">
    <name type="scientific">Algoriella xinjiangensis</name>
    <dbReference type="NCBI Taxonomy" id="684065"/>
    <lineage>
        <taxon>Bacteria</taxon>
        <taxon>Pseudomonadati</taxon>
        <taxon>Bacteroidota</taxon>
        <taxon>Flavobacteriia</taxon>
        <taxon>Flavobacteriales</taxon>
        <taxon>Weeksellaceae</taxon>
        <taxon>Algoriella</taxon>
    </lineage>
</organism>
<keyword evidence="2" id="KW-1185">Reference proteome</keyword>
<evidence type="ECO:0000313" key="2">
    <source>
        <dbReference type="Proteomes" id="UP000199149"/>
    </source>
</evidence>
<gene>
    <name evidence="1" type="ORF">SAMN05421738_106178</name>
</gene>
<protein>
    <submittedName>
        <fullName evidence="1">Uncharacterized protein</fullName>
    </submittedName>
</protein>
<evidence type="ECO:0000313" key="1">
    <source>
        <dbReference type="EMBL" id="SFN09443.1"/>
    </source>
</evidence>
<name>A0A1I4W7M5_9FLAO</name>
<proteinExistence type="predicted"/>
<dbReference type="STRING" id="684065.SAMN05421738_106178"/>
<dbReference type="Proteomes" id="UP000199149">
    <property type="component" value="Unassembled WGS sequence"/>
</dbReference>
<reference evidence="2" key="1">
    <citation type="submission" date="2016-10" db="EMBL/GenBank/DDBJ databases">
        <authorList>
            <person name="Varghese N."/>
            <person name="Submissions S."/>
        </authorList>
    </citation>
    <scope>NUCLEOTIDE SEQUENCE [LARGE SCALE GENOMIC DNA]</scope>
    <source>
        <strain evidence="2">XJ109</strain>
    </source>
</reference>
<dbReference type="EMBL" id="FOUZ01000006">
    <property type="protein sequence ID" value="SFN09443.1"/>
    <property type="molecule type" value="Genomic_DNA"/>
</dbReference>
<sequence length="73" mass="8436">MNNFVFTSTDIVISDRSKLFANKDKMISKYKLITYADGKLIASSNYLGLFLSELIKSQVINLHSLVYRFIKIR</sequence>